<feature type="non-terminal residue" evidence="4">
    <location>
        <position position="1"/>
    </location>
</feature>
<keyword evidence="1" id="KW-0863">Zinc-finger</keyword>
<dbReference type="GO" id="GO:0034647">
    <property type="term" value="F:histone H3K4me/H3K4me2/H3K4me3 demethylase activity"/>
    <property type="evidence" value="ECO:0007669"/>
    <property type="project" value="TreeGrafter"/>
</dbReference>
<keyword evidence="1" id="KW-0862">Zinc</keyword>
<dbReference type="InterPro" id="IPR004198">
    <property type="entry name" value="Znf_C5HC2"/>
</dbReference>
<dbReference type="InterPro" id="IPR003347">
    <property type="entry name" value="JmjC_dom"/>
</dbReference>
<protein>
    <submittedName>
        <fullName evidence="4">Predicted protein</fullName>
    </submittedName>
</protein>
<name>D7LFG8_ARALL</name>
<feature type="domain" description="JmjN" evidence="2">
    <location>
        <begin position="18"/>
        <end position="59"/>
    </location>
</feature>
<dbReference type="SMART" id="SM00558">
    <property type="entry name" value="JmjC"/>
    <property type="match status" value="1"/>
</dbReference>
<dbReference type="PROSITE" id="PS51184">
    <property type="entry name" value="JMJC"/>
    <property type="match status" value="1"/>
</dbReference>
<sequence length="508" mass="58256">VRRRRPLKVSETEVLEEVPVFNPTEEEFSDTLSYISSLRDRAEPYGICCVVPPPSWKPPCLFKEKKIWEASTIFPQVQLFGIQTKNPKIKKEVDADSDDAASEGVQFGPGYTLETFKNFADTYKKSHFIMKDEVLGSENSSPRLKPDELTVADIEKEYRQLVESPLIEIGVMLKSSLLLLYMKRGWNLNSTAKLPGSLLSLEGCESICVPRLSVGMCLSSQFWESEKERLYSLCYLYVGAPRVWYSVAGCHRSKFKAAMKSFIPEMSEEQPKKSHDPVMIMSPYQLSMEGSYYSAFDTGFNCLEKADFAPRDWLPHGDIAVQLNQEKSKKSLTSYDKLLLSAAREAVKCLKEYALSKKNTACYMRWNDSGGTDGLFSNIVKSRIKQEKNRLEFLSNSLESQRMDKSYDAVTKRECYVCLGDLYLSAVNCSCSADRYSCLGHMRKLCACPCDRKSFLYMYNIDELNLLVEAQLYVQMGRHRSKILCFSSHHKFTTRRQQRQGNRYRSWN</sequence>
<evidence type="ECO:0000259" key="2">
    <source>
        <dbReference type="PROSITE" id="PS51183"/>
    </source>
</evidence>
<dbReference type="Pfam" id="PF02928">
    <property type="entry name" value="zf-C5HC2"/>
    <property type="match status" value="1"/>
</dbReference>
<dbReference type="GO" id="GO:0008270">
    <property type="term" value="F:zinc ion binding"/>
    <property type="evidence" value="ECO:0007669"/>
    <property type="project" value="UniProtKB-KW"/>
</dbReference>
<accession>D7LFG8</accession>
<dbReference type="SMART" id="SM00545">
    <property type="entry name" value="JmjN"/>
    <property type="match status" value="1"/>
</dbReference>
<evidence type="ECO:0000256" key="1">
    <source>
        <dbReference type="ARBA" id="ARBA00022771"/>
    </source>
</evidence>
<dbReference type="HOGENOM" id="CLU_000991_8_2_1"/>
<dbReference type="GO" id="GO:0005634">
    <property type="term" value="C:nucleus"/>
    <property type="evidence" value="ECO:0007669"/>
    <property type="project" value="TreeGrafter"/>
</dbReference>
<dbReference type="STRING" id="81972.D7LFG8"/>
<dbReference type="Pfam" id="PF02373">
    <property type="entry name" value="JmjC"/>
    <property type="match status" value="1"/>
</dbReference>
<evidence type="ECO:0000313" key="5">
    <source>
        <dbReference type="Proteomes" id="UP000008694"/>
    </source>
</evidence>
<dbReference type="PROSITE" id="PS51183">
    <property type="entry name" value="JMJN"/>
    <property type="match status" value="1"/>
</dbReference>
<evidence type="ECO:0000259" key="3">
    <source>
        <dbReference type="PROSITE" id="PS51184"/>
    </source>
</evidence>
<gene>
    <name evidence="4" type="ORF">ARALYDRAFT_668275</name>
</gene>
<dbReference type="GO" id="GO:0000785">
    <property type="term" value="C:chromatin"/>
    <property type="evidence" value="ECO:0007669"/>
    <property type="project" value="TreeGrafter"/>
</dbReference>
<dbReference type="eggNOG" id="KOG1246">
    <property type="taxonomic scope" value="Eukaryota"/>
</dbReference>
<dbReference type="GO" id="GO:0006355">
    <property type="term" value="P:regulation of DNA-templated transcription"/>
    <property type="evidence" value="ECO:0007669"/>
    <property type="project" value="UniProtKB-ARBA"/>
</dbReference>
<keyword evidence="1" id="KW-0479">Metal-binding</keyword>
<dbReference type="EMBL" id="GL348716">
    <property type="protein sequence ID" value="EFH55287.1"/>
    <property type="molecule type" value="Genomic_DNA"/>
</dbReference>
<dbReference type="PANTHER" id="PTHR10694:SF54">
    <property type="entry name" value="INACTIVE LYSINE-SPECIFIC DEMETHYLASE JMJ19-RELATED"/>
    <property type="match status" value="1"/>
</dbReference>
<feature type="domain" description="JmjC" evidence="3">
    <location>
        <begin position="183"/>
        <end position="325"/>
    </location>
</feature>
<dbReference type="Pfam" id="PF02375">
    <property type="entry name" value="JmjN"/>
    <property type="match status" value="1"/>
</dbReference>
<dbReference type="AlphaFoldDB" id="D7LFG8"/>
<reference evidence="5" key="1">
    <citation type="journal article" date="2011" name="Nat. Genet.">
        <title>The Arabidopsis lyrata genome sequence and the basis of rapid genome size change.</title>
        <authorList>
            <person name="Hu T.T."/>
            <person name="Pattyn P."/>
            <person name="Bakker E.G."/>
            <person name="Cao J."/>
            <person name="Cheng J.-F."/>
            <person name="Clark R.M."/>
            <person name="Fahlgren N."/>
            <person name="Fawcett J.A."/>
            <person name="Grimwood J."/>
            <person name="Gundlach H."/>
            <person name="Haberer G."/>
            <person name="Hollister J.D."/>
            <person name="Ossowski S."/>
            <person name="Ottilar R.P."/>
            <person name="Salamov A.A."/>
            <person name="Schneeberger K."/>
            <person name="Spannagl M."/>
            <person name="Wang X."/>
            <person name="Yang L."/>
            <person name="Nasrallah M.E."/>
            <person name="Bergelson J."/>
            <person name="Carrington J.C."/>
            <person name="Gaut B.S."/>
            <person name="Schmutz J."/>
            <person name="Mayer K.F.X."/>
            <person name="Van de Peer Y."/>
            <person name="Grigoriev I.V."/>
            <person name="Nordborg M."/>
            <person name="Weigel D."/>
            <person name="Guo Y.-L."/>
        </authorList>
    </citation>
    <scope>NUCLEOTIDE SEQUENCE [LARGE SCALE GENOMIC DNA]</scope>
    <source>
        <strain evidence="5">cv. MN47</strain>
    </source>
</reference>
<proteinExistence type="predicted"/>
<dbReference type="PANTHER" id="PTHR10694">
    <property type="entry name" value="LYSINE-SPECIFIC DEMETHYLASE"/>
    <property type="match status" value="1"/>
</dbReference>
<dbReference type="Gene3D" id="2.60.120.650">
    <property type="entry name" value="Cupin"/>
    <property type="match status" value="1"/>
</dbReference>
<keyword evidence="5" id="KW-1185">Reference proteome</keyword>
<dbReference type="InterPro" id="IPR003349">
    <property type="entry name" value="JmjN"/>
</dbReference>
<dbReference type="Proteomes" id="UP000008694">
    <property type="component" value="Unassembled WGS sequence"/>
</dbReference>
<evidence type="ECO:0000313" key="4">
    <source>
        <dbReference type="EMBL" id="EFH55287.1"/>
    </source>
</evidence>
<dbReference type="Gramene" id="Al_scaffold_0004_994">
    <property type="protein sequence ID" value="Al_scaffold_0004_994"/>
    <property type="gene ID" value="Al_scaffold_0004_994"/>
</dbReference>
<organism evidence="5">
    <name type="scientific">Arabidopsis lyrata subsp. lyrata</name>
    <name type="common">Lyre-leaved rock-cress</name>
    <dbReference type="NCBI Taxonomy" id="81972"/>
    <lineage>
        <taxon>Eukaryota</taxon>
        <taxon>Viridiplantae</taxon>
        <taxon>Streptophyta</taxon>
        <taxon>Embryophyta</taxon>
        <taxon>Tracheophyta</taxon>
        <taxon>Spermatophyta</taxon>
        <taxon>Magnoliopsida</taxon>
        <taxon>eudicotyledons</taxon>
        <taxon>Gunneridae</taxon>
        <taxon>Pentapetalae</taxon>
        <taxon>rosids</taxon>
        <taxon>malvids</taxon>
        <taxon>Brassicales</taxon>
        <taxon>Brassicaceae</taxon>
        <taxon>Camelineae</taxon>
        <taxon>Arabidopsis</taxon>
    </lineage>
</organism>